<dbReference type="EMBL" id="LLXJ01000176">
    <property type="protein sequence ID" value="PKC13687.1"/>
    <property type="molecule type" value="Genomic_DNA"/>
</dbReference>
<comment type="caution">
    <text evidence="1">The sequence shown here is derived from an EMBL/GenBank/DDBJ whole genome shotgun (WGS) entry which is preliminary data.</text>
</comment>
<sequence length="109" mass="13009">MKNLKKILETTNNWKAPGNSGISYDFIKHSGKITKEVILKLMNMCLKKRELPKDWLNGRVPKWFIELEGKLIKDFNSRAVYNSYEFIKEVYEEYMKLRVDLGFRFVIND</sequence>
<dbReference type="VEuPathDB" id="FungiDB:RhiirA1_447975"/>
<accession>A0A2N0Q3N4</accession>
<reference evidence="1 2" key="1">
    <citation type="submission" date="2016-04" db="EMBL/GenBank/DDBJ databases">
        <title>Genome analyses suggest a sexual origin of heterokaryosis in a supposedly ancient asexual fungus.</title>
        <authorList>
            <person name="Ropars J."/>
            <person name="Sedzielewska K."/>
            <person name="Noel J."/>
            <person name="Charron P."/>
            <person name="Farinelli L."/>
            <person name="Marton T."/>
            <person name="Kruger M."/>
            <person name="Pelin A."/>
            <person name="Brachmann A."/>
            <person name="Corradi N."/>
        </authorList>
    </citation>
    <scope>NUCLEOTIDE SEQUENCE [LARGE SCALE GENOMIC DNA]</scope>
    <source>
        <strain evidence="1 2">A5</strain>
    </source>
</reference>
<proteinExistence type="predicted"/>
<dbReference type="VEuPathDB" id="FungiDB:FUN_006830"/>
<protein>
    <submittedName>
        <fullName evidence="1">Uncharacterized protein</fullName>
    </submittedName>
</protein>
<reference evidence="1 2" key="2">
    <citation type="submission" date="2017-09" db="EMBL/GenBank/DDBJ databases">
        <title>Extensive intraspecific genome diversity in a model arbuscular mycorrhizal fungus.</title>
        <authorList>
            <person name="Chen E.C."/>
            <person name="Morin E."/>
            <person name="Beaudet D."/>
            <person name="Noel J."/>
            <person name="Ndikumana S."/>
            <person name="Charron P."/>
            <person name="St-Onge C."/>
            <person name="Giorgi J."/>
            <person name="Grigoriev I.V."/>
            <person name="Roux C."/>
            <person name="Martin F.M."/>
            <person name="Corradi N."/>
        </authorList>
    </citation>
    <scope>NUCLEOTIDE SEQUENCE [LARGE SCALE GENOMIC DNA]</scope>
    <source>
        <strain evidence="1 2">A5</strain>
    </source>
</reference>
<organism evidence="1 2">
    <name type="scientific">Rhizophagus irregularis</name>
    <dbReference type="NCBI Taxonomy" id="588596"/>
    <lineage>
        <taxon>Eukaryota</taxon>
        <taxon>Fungi</taxon>
        <taxon>Fungi incertae sedis</taxon>
        <taxon>Mucoromycota</taxon>
        <taxon>Glomeromycotina</taxon>
        <taxon>Glomeromycetes</taxon>
        <taxon>Glomerales</taxon>
        <taxon>Glomeraceae</taxon>
        <taxon>Rhizophagus</taxon>
    </lineage>
</organism>
<evidence type="ECO:0000313" key="2">
    <source>
        <dbReference type="Proteomes" id="UP000232722"/>
    </source>
</evidence>
<name>A0A2N0Q3N4_9GLOM</name>
<gene>
    <name evidence="1" type="ORF">RhiirA5_410319</name>
</gene>
<dbReference type="Proteomes" id="UP000232722">
    <property type="component" value="Unassembled WGS sequence"/>
</dbReference>
<dbReference type="AlphaFoldDB" id="A0A2N0Q3N4"/>
<evidence type="ECO:0000313" key="1">
    <source>
        <dbReference type="EMBL" id="PKC13687.1"/>
    </source>
</evidence>